<dbReference type="PIRSF" id="PIRSF021290">
    <property type="entry name" value="DUF1273"/>
    <property type="match status" value="1"/>
</dbReference>
<protein>
    <recommendedName>
        <fullName evidence="1">UPF0398 protein CD039_04350</fullName>
    </recommendedName>
</protein>
<dbReference type="HAMAP" id="MF_01575">
    <property type="entry name" value="UPF0398"/>
    <property type="match status" value="1"/>
</dbReference>
<reference evidence="2 3" key="1">
    <citation type="submission" date="2017-08" db="EMBL/GenBank/DDBJ databases">
        <title>Draft genome sequences of 64 type strains of genus Staph aureus.</title>
        <authorList>
            <person name="Cole K."/>
            <person name="Golubchik T."/>
            <person name="Russell J."/>
            <person name="Foster D."/>
            <person name="Llewelyn M."/>
            <person name="Wilson D."/>
            <person name="Crook D."/>
            <person name="Paul J."/>
        </authorList>
    </citation>
    <scope>NUCLEOTIDE SEQUENCE [LARGE SCALE GENOMIC DNA]</scope>
    <source>
        <strain evidence="2 3">DSM 29875</strain>
    </source>
</reference>
<dbReference type="NCBIfam" id="NF010181">
    <property type="entry name" value="PRK13660.1"/>
    <property type="match status" value="1"/>
</dbReference>
<name>A0A2K4FGD9_9STAP</name>
<organism evidence="2 3">
    <name type="scientific">Staphylococcus argensis</name>
    <dbReference type="NCBI Taxonomy" id="1607738"/>
    <lineage>
        <taxon>Bacteria</taxon>
        <taxon>Bacillati</taxon>
        <taxon>Bacillota</taxon>
        <taxon>Bacilli</taxon>
        <taxon>Bacillales</taxon>
        <taxon>Staphylococcaceae</taxon>
        <taxon>Staphylococcus</taxon>
    </lineage>
</organism>
<dbReference type="Proteomes" id="UP000242712">
    <property type="component" value="Unassembled WGS sequence"/>
</dbReference>
<dbReference type="PANTHER" id="PTHR38440">
    <property type="entry name" value="UPF0398 PROTEIN YPSA"/>
    <property type="match status" value="1"/>
</dbReference>
<dbReference type="RefSeq" id="WP_103371280.1">
    <property type="nucleotide sequence ID" value="NZ_CBCRVO010000001.1"/>
</dbReference>
<dbReference type="AlphaFoldDB" id="A0A2K4FGD9"/>
<evidence type="ECO:0000313" key="2">
    <source>
        <dbReference type="EMBL" id="POA09985.1"/>
    </source>
</evidence>
<evidence type="ECO:0000313" key="3">
    <source>
        <dbReference type="Proteomes" id="UP000242712"/>
    </source>
</evidence>
<dbReference type="SUPFAM" id="SSF102405">
    <property type="entry name" value="MCP/YpsA-like"/>
    <property type="match status" value="1"/>
</dbReference>
<dbReference type="InterPro" id="IPR010697">
    <property type="entry name" value="YspA"/>
</dbReference>
<dbReference type="EMBL" id="PPPX01000001">
    <property type="protein sequence ID" value="POA09985.1"/>
    <property type="molecule type" value="Genomic_DNA"/>
</dbReference>
<evidence type="ECO:0000256" key="1">
    <source>
        <dbReference type="HAMAP-Rule" id="MF_01575"/>
    </source>
</evidence>
<comment type="similarity">
    <text evidence="1">Belongs to the UPF0398 family.</text>
</comment>
<keyword evidence="3" id="KW-1185">Reference proteome</keyword>
<dbReference type="Pfam" id="PF06908">
    <property type="entry name" value="YpsA"/>
    <property type="match status" value="1"/>
</dbReference>
<gene>
    <name evidence="2" type="ORF">CD039_04350</name>
</gene>
<comment type="caution">
    <text evidence="2">The sequence shown here is derived from an EMBL/GenBank/DDBJ whole genome shotgun (WGS) entry which is preliminary data.</text>
</comment>
<accession>A0A2K4FGD9</accession>
<dbReference type="PANTHER" id="PTHR38440:SF1">
    <property type="entry name" value="UPF0398 PROTEIN SPR0331"/>
    <property type="match status" value="1"/>
</dbReference>
<dbReference type="Gene3D" id="3.40.50.450">
    <property type="match status" value="1"/>
</dbReference>
<dbReference type="GeneID" id="98297574"/>
<sequence>MIKTIYVTGYKSFELGIFKDVEPAVYYIKAFLERRLTALIEEGLEWVLIQGQMGIELWAAETVIQLKETYPDFKLGIVTPFEHHTERWNETNQLKYMQITEQADFVDSVFHEGYQGPYQFQRTDQFMLDHTDMTLLVYDDEKEATPKFFKKKLVDFMEKTNYTCDIVTLDDLSEFVNDLQWEQSDF</sequence>
<proteinExistence type="inferred from homology"/>
<dbReference type="OrthoDB" id="2301957at2"/>